<dbReference type="EMBL" id="CADCXV010000970">
    <property type="protein sequence ID" value="CAB0039576.1"/>
    <property type="molecule type" value="Genomic_DNA"/>
</dbReference>
<feature type="region of interest" description="Disordered" evidence="1">
    <location>
        <begin position="165"/>
        <end position="191"/>
    </location>
</feature>
<proteinExistence type="predicted"/>
<dbReference type="AlphaFoldDB" id="A0A6H5IQJ1"/>
<gene>
    <name evidence="2" type="ORF">TBRA_LOCUS11315</name>
</gene>
<accession>A0A6H5IQJ1</accession>
<evidence type="ECO:0000256" key="1">
    <source>
        <dbReference type="SAM" id="MobiDB-lite"/>
    </source>
</evidence>
<reference evidence="2 3" key="1">
    <citation type="submission" date="2020-02" db="EMBL/GenBank/DDBJ databases">
        <authorList>
            <person name="Ferguson B K."/>
        </authorList>
    </citation>
    <scope>NUCLEOTIDE SEQUENCE [LARGE SCALE GENOMIC DNA]</scope>
</reference>
<evidence type="ECO:0000313" key="2">
    <source>
        <dbReference type="EMBL" id="CAB0039576.1"/>
    </source>
</evidence>
<keyword evidence="3" id="KW-1185">Reference proteome</keyword>
<name>A0A6H5IQJ1_9HYME</name>
<protein>
    <submittedName>
        <fullName evidence="2">Uncharacterized protein</fullName>
    </submittedName>
</protein>
<organism evidence="2 3">
    <name type="scientific">Trichogramma brassicae</name>
    <dbReference type="NCBI Taxonomy" id="86971"/>
    <lineage>
        <taxon>Eukaryota</taxon>
        <taxon>Metazoa</taxon>
        <taxon>Ecdysozoa</taxon>
        <taxon>Arthropoda</taxon>
        <taxon>Hexapoda</taxon>
        <taxon>Insecta</taxon>
        <taxon>Pterygota</taxon>
        <taxon>Neoptera</taxon>
        <taxon>Endopterygota</taxon>
        <taxon>Hymenoptera</taxon>
        <taxon>Apocrita</taxon>
        <taxon>Proctotrupomorpha</taxon>
        <taxon>Chalcidoidea</taxon>
        <taxon>Trichogrammatidae</taxon>
        <taxon>Trichogramma</taxon>
    </lineage>
</organism>
<sequence>MCYNIQKRVKIGDIRAHGFVKNELCAWNISSNNRKCTCVLVAHRVRPHIYEEYIVQGATATARDDRVRLFKLVIKVKIGRRKEKKARTTTTGKTTLCAHWKRFRMCVMRSDNCFRPVASCITITELARYVHKYSLIHVSIQLKNKQINLKFGGFINNLNQRRFDPSSQLSRAKPSGAPRVTHGANKSIEEQSRRGTVSHTFTIGLPETECLSLVKTRFTGPRRRNCRLLFIIFGSSRASTDRSQSRDLLLESCSRLAQCISISHSRRARIDLRNTPFATDFRGKERTRDVTHRTLSRPRCRKSSFRPRLVEKAKLVTSVKERLNIKATKLLMTVPSTACDCSTDRVCVLAILAAHQASPYLATTPPIRPVPFTSAADRRDPRRAAFCVAPATRWSTRAVPDLVFELVRVLQVQCCSDPESPRSVPVGVPSVRRAVSTTARSFVPFPLYLASRTLVGDEHPLVWRVVHRQSRPGRGEVDTGGVHGEATVTAGYEAHQSGHIVGAANFSRLLRGHTLLASPPELNIFFRTRCLVPSCECGSRFCRRWQVPSLLCRLHLVSVVLASGATL</sequence>
<evidence type="ECO:0000313" key="3">
    <source>
        <dbReference type="Proteomes" id="UP000479190"/>
    </source>
</evidence>
<dbReference type="Proteomes" id="UP000479190">
    <property type="component" value="Unassembled WGS sequence"/>
</dbReference>